<evidence type="ECO:0000313" key="3">
    <source>
        <dbReference type="Proteomes" id="UP000535543"/>
    </source>
</evidence>
<accession>A0A848KGQ5</accession>
<feature type="transmembrane region" description="Helical" evidence="1">
    <location>
        <begin position="401"/>
        <end position="422"/>
    </location>
</feature>
<organism evidence="2 3">
    <name type="scientific">Antrihabitans stalactiti</name>
    <dbReference type="NCBI Taxonomy" id="2584121"/>
    <lineage>
        <taxon>Bacteria</taxon>
        <taxon>Bacillati</taxon>
        <taxon>Actinomycetota</taxon>
        <taxon>Actinomycetes</taxon>
        <taxon>Mycobacteriales</taxon>
        <taxon>Nocardiaceae</taxon>
        <taxon>Antrihabitans</taxon>
    </lineage>
</organism>
<keyword evidence="1" id="KW-1133">Transmembrane helix</keyword>
<dbReference type="PANTHER" id="PTHR35791">
    <property type="entry name" value="UPF0754 MEMBRANE PROTEIN YHEB"/>
    <property type="match status" value="1"/>
</dbReference>
<evidence type="ECO:0008006" key="4">
    <source>
        <dbReference type="Google" id="ProtNLM"/>
    </source>
</evidence>
<keyword evidence="1" id="KW-0812">Transmembrane</keyword>
<dbReference type="PANTHER" id="PTHR35791:SF1">
    <property type="entry name" value="UPF0754 MEMBRANE PROTEIN YHEB"/>
    <property type="match status" value="1"/>
</dbReference>
<feature type="transmembrane region" description="Helical" evidence="1">
    <location>
        <begin position="205"/>
        <end position="225"/>
    </location>
</feature>
<dbReference type="Proteomes" id="UP000535543">
    <property type="component" value="Unassembled WGS sequence"/>
</dbReference>
<comment type="caution">
    <text evidence="2">The sequence shown here is derived from an EMBL/GenBank/DDBJ whole genome shotgun (WGS) entry which is preliminary data.</text>
</comment>
<proteinExistence type="predicted"/>
<dbReference type="RefSeq" id="WP_169586231.1">
    <property type="nucleotide sequence ID" value="NZ_VCQU01000003.1"/>
</dbReference>
<keyword evidence="1" id="KW-0472">Membrane</keyword>
<evidence type="ECO:0000256" key="1">
    <source>
        <dbReference type="SAM" id="Phobius"/>
    </source>
</evidence>
<dbReference type="AlphaFoldDB" id="A0A848KGQ5"/>
<protein>
    <recommendedName>
        <fullName evidence="4">DUF445 domain-containing protein</fullName>
    </recommendedName>
</protein>
<feature type="transmembrane region" description="Helical" evidence="1">
    <location>
        <begin position="12"/>
        <end position="32"/>
    </location>
</feature>
<evidence type="ECO:0000313" key="2">
    <source>
        <dbReference type="EMBL" id="NMN95390.1"/>
    </source>
</evidence>
<reference evidence="2 3" key="2">
    <citation type="submission" date="2020-06" db="EMBL/GenBank/DDBJ databases">
        <title>Antribacter stalactiti gen. nov., sp. nov., a new member of the family Nacardiaceae isolated from a cave.</title>
        <authorList>
            <person name="Kim I.S."/>
        </authorList>
    </citation>
    <scope>NUCLEOTIDE SEQUENCE [LARGE SCALE GENOMIC DNA]</scope>
    <source>
        <strain evidence="2 3">YC2-7</strain>
    </source>
</reference>
<name>A0A848KGQ5_9NOCA</name>
<feature type="transmembrane region" description="Helical" evidence="1">
    <location>
        <begin position="231"/>
        <end position="254"/>
    </location>
</feature>
<dbReference type="EMBL" id="VCQU01000003">
    <property type="protein sequence ID" value="NMN95390.1"/>
    <property type="molecule type" value="Genomic_DNA"/>
</dbReference>
<gene>
    <name evidence="2" type="ORF">FGL95_10140</name>
</gene>
<sequence>MDHKLLVDLITVPLFTGTIGYITNWTGVLMLFETLDFHGFRLPGLKVAFPFFPRRVQVLPIFKDGERLGWQGMVPSRAEKMASLAIDKSLAKVGNISDFYEQLDPDSIAEHFVEVARPAVRGLVDSIMERENPRLWHGLPEFAREYVYKKVEDDLPANAQRINEEFVAHLDDLVDAKAMAIRFLVDNPRLLNDVFKEFGAKELRFMVNFGAYFGYPMGFTLVALLQVLPHWWVLPIGGCILGWVVNYLGITIIFEPVNRTAWVPWKQGLMLKRRPEVIVGYAGIIADHVMTLDNVVDELLHGPRSDRTMMMLDSVMRQTVDDAVGRARFLVRTAVGTEHYERLKGALVPAALEMLPSIAADEKFVAQQRNRIRDFVEVQMTKLSLEDFQDILRGAVKQDEWLLFLHGGILGGLAGFVHLLVFPM</sequence>
<keyword evidence="3" id="KW-1185">Reference proteome</keyword>
<reference evidence="2 3" key="1">
    <citation type="submission" date="2019-05" db="EMBL/GenBank/DDBJ databases">
        <authorList>
            <person name="Lee S.D."/>
        </authorList>
    </citation>
    <scope>NUCLEOTIDE SEQUENCE [LARGE SCALE GENOMIC DNA]</scope>
    <source>
        <strain evidence="2 3">YC2-7</strain>
    </source>
</reference>